<name>A0A501WEY1_9RHOB</name>
<dbReference type="Proteomes" id="UP000319255">
    <property type="component" value="Unassembled WGS sequence"/>
</dbReference>
<accession>A0A501WEY1</accession>
<evidence type="ECO:0000313" key="2">
    <source>
        <dbReference type="Proteomes" id="UP000319255"/>
    </source>
</evidence>
<dbReference type="RefSeq" id="WP_140455469.1">
    <property type="nucleotide sequence ID" value="NZ_VFRP01000022.1"/>
</dbReference>
<gene>
    <name evidence="1" type="ORF">FJM51_17715</name>
</gene>
<proteinExistence type="predicted"/>
<organism evidence="1 2">
    <name type="scientific">Amaricoccus solimangrovi</name>
    <dbReference type="NCBI Taxonomy" id="2589815"/>
    <lineage>
        <taxon>Bacteria</taxon>
        <taxon>Pseudomonadati</taxon>
        <taxon>Pseudomonadota</taxon>
        <taxon>Alphaproteobacteria</taxon>
        <taxon>Rhodobacterales</taxon>
        <taxon>Paracoccaceae</taxon>
        <taxon>Amaricoccus</taxon>
    </lineage>
</organism>
<dbReference type="AlphaFoldDB" id="A0A501WEY1"/>
<dbReference type="InterPro" id="IPR006311">
    <property type="entry name" value="TAT_signal"/>
</dbReference>
<evidence type="ECO:0000313" key="1">
    <source>
        <dbReference type="EMBL" id="TPE48403.1"/>
    </source>
</evidence>
<sequence>MTRKSSAPGGRFADPRGAGRRRFLGTALGALAAMPAGAAFGAGFGAGSEGETGALAGIRRRGGHYLVDGWVLTGEDLRALGIALPAAASLGGAARIHDL</sequence>
<protein>
    <submittedName>
        <fullName evidence="1">Uncharacterized protein</fullName>
    </submittedName>
</protein>
<reference evidence="1 2" key="1">
    <citation type="submission" date="2019-06" db="EMBL/GenBank/DDBJ databases">
        <title>A novel bacterium of genus Amaricoccus, isolated from marine sediment.</title>
        <authorList>
            <person name="Huang H."/>
            <person name="Mo K."/>
            <person name="Hu Y."/>
        </authorList>
    </citation>
    <scope>NUCLEOTIDE SEQUENCE [LARGE SCALE GENOMIC DNA]</scope>
    <source>
        <strain evidence="1 2">HB172011</strain>
    </source>
</reference>
<dbReference type="PROSITE" id="PS51318">
    <property type="entry name" value="TAT"/>
    <property type="match status" value="1"/>
</dbReference>
<dbReference type="EMBL" id="VFRP01000022">
    <property type="protein sequence ID" value="TPE48403.1"/>
    <property type="molecule type" value="Genomic_DNA"/>
</dbReference>
<comment type="caution">
    <text evidence="1">The sequence shown here is derived from an EMBL/GenBank/DDBJ whole genome shotgun (WGS) entry which is preliminary data.</text>
</comment>
<keyword evidence="2" id="KW-1185">Reference proteome</keyword>